<evidence type="ECO:0000313" key="2">
    <source>
        <dbReference type="Proteomes" id="UP000516437"/>
    </source>
</evidence>
<organism evidence="1 2">
    <name type="scientific">Morella rubra</name>
    <name type="common">Chinese bayberry</name>
    <dbReference type="NCBI Taxonomy" id="262757"/>
    <lineage>
        <taxon>Eukaryota</taxon>
        <taxon>Viridiplantae</taxon>
        <taxon>Streptophyta</taxon>
        <taxon>Embryophyta</taxon>
        <taxon>Tracheophyta</taxon>
        <taxon>Spermatophyta</taxon>
        <taxon>Magnoliopsida</taxon>
        <taxon>eudicotyledons</taxon>
        <taxon>Gunneridae</taxon>
        <taxon>Pentapetalae</taxon>
        <taxon>rosids</taxon>
        <taxon>fabids</taxon>
        <taxon>Fagales</taxon>
        <taxon>Myricaceae</taxon>
        <taxon>Morella</taxon>
    </lineage>
</organism>
<accession>A0A6A1WE25</accession>
<name>A0A6A1WE25_9ROSI</name>
<dbReference type="EMBL" id="RXIC02000020">
    <property type="protein sequence ID" value="KAB1222137.1"/>
    <property type="molecule type" value="Genomic_DNA"/>
</dbReference>
<dbReference type="Proteomes" id="UP000516437">
    <property type="component" value="Chromosome 2"/>
</dbReference>
<keyword evidence="2" id="KW-1185">Reference proteome</keyword>
<gene>
    <name evidence="1" type="ORF">CJ030_MR2G002685</name>
</gene>
<comment type="caution">
    <text evidence="1">The sequence shown here is derived from an EMBL/GenBank/DDBJ whole genome shotgun (WGS) entry which is preliminary data.</text>
</comment>
<reference evidence="1 2" key="1">
    <citation type="journal article" date="2019" name="Plant Biotechnol. J.">
        <title>The red bayberry genome and genetic basis of sex determination.</title>
        <authorList>
            <person name="Jia H.M."/>
            <person name="Jia H.J."/>
            <person name="Cai Q.L."/>
            <person name="Wang Y."/>
            <person name="Zhao H.B."/>
            <person name="Yang W.F."/>
            <person name="Wang G.Y."/>
            <person name="Li Y.H."/>
            <person name="Zhan D.L."/>
            <person name="Shen Y.T."/>
            <person name="Niu Q.F."/>
            <person name="Chang L."/>
            <person name="Qiu J."/>
            <person name="Zhao L."/>
            <person name="Xie H.B."/>
            <person name="Fu W.Y."/>
            <person name="Jin J."/>
            <person name="Li X.W."/>
            <person name="Jiao Y."/>
            <person name="Zhou C.C."/>
            <person name="Tu T."/>
            <person name="Chai C.Y."/>
            <person name="Gao J.L."/>
            <person name="Fan L.J."/>
            <person name="van de Weg E."/>
            <person name="Wang J.Y."/>
            <person name="Gao Z.S."/>
        </authorList>
    </citation>
    <scope>NUCLEOTIDE SEQUENCE [LARGE SCALE GENOMIC DNA]</scope>
    <source>
        <tissue evidence="1">Leaves</tissue>
    </source>
</reference>
<protein>
    <submittedName>
        <fullName evidence="1">Uncharacterized protein</fullName>
    </submittedName>
</protein>
<sequence>MTDLRNKLLKRIPFVILGPIVNSLIPSKSSSQHATFITQNEPQSARERTGKEKMIHILPVSATKLTQHLLNYTHPHQSALRGKTILHCKPKNERMAWQISFTPYKSMPNRSLDLESQAVKSIPSRKLPTPTQFPLYPIRPRNVGSKMPVCC</sequence>
<evidence type="ECO:0000313" key="1">
    <source>
        <dbReference type="EMBL" id="KAB1222137.1"/>
    </source>
</evidence>
<proteinExistence type="predicted"/>
<dbReference type="AlphaFoldDB" id="A0A6A1WE25"/>